<dbReference type="PANTHER" id="PTHR46300">
    <property type="entry name" value="P450, PUTATIVE (EUROFUNG)-RELATED-RELATED"/>
    <property type="match status" value="1"/>
</dbReference>
<evidence type="ECO:0008006" key="14">
    <source>
        <dbReference type="Google" id="ProtNLM"/>
    </source>
</evidence>
<feature type="signal peptide" evidence="11">
    <location>
        <begin position="1"/>
        <end position="16"/>
    </location>
</feature>
<protein>
    <recommendedName>
        <fullName evidence="14">O-methylsterigmatocystin oxidoreductase</fullName>
    </recommendedName>
</protein>
<keyword evidence="8 10" id="KW-0503">Monooxygenase</keyword>
<feature type="binding site" description="axial binding residue" evidence="9">
    <location>
        <position position="435"/>
    </location>
    <ligand>
        <name>heme</name>
        <dbReference type="ChEBI" id="CHEBI:30413"/>
    </ligand>
    <ligandPart>
        <name>Fe</name>
        <dbReference type="ChEBI" id="CHEBI:18248"/>
    </ligandPart>
</feature>
<evidence type="ECO:0000256" key="8">
    <source>
        <dbReference type="ARBA" id="ARBA00023033"/>
    </source>
</evidence>
<dbReference type="GO" id="GO:0004497">
    <property type="term" value="F:monooxygenase activity"/>
    <property type="evidence" value="ECO:0007669"/>
    <property type="project" value="UniProtKB-KW"/>
</dbReference>
<reference evidence="12" key="1">
    <citation type="submission" date="2018-04" db="EMBL/GenBank/DDBJ databases">
        <title>Whole genome sequencing of Hypsizygus marmoreus.</title>
        <authorList>
            <person name="Choi I.-G."/>
            <person name="Min B."/>
            <person name="Kim J.-G."/>
            <person name="Kim S."/>
            <person name="Oh Y.-L."/>
            <person name="Kong W.-S."/>
            <person name="Park H."/>
            <person name="Jeong J."/>
            <person name="Song E.-S."/>
        </authorList>
    </citation>
    <scope>NUCLEOTIDE SEQUENCE [LARGE SCALE GENOMIC DNA]</scope>
    <source>
        <strain evidence="12">51987-8</strain>
    </source>
</reference>
<organism evidence="12 13">
    <name type="scientific">Hypsizygus marmoreus</name>
    <name type="common">White beech mushroom</name>
    <name type="synonym">Agaricus marmoreus</name>
    <dbReference type="NCBI Taxonomy" id="39966"/>
    <lineage>
        <taxon>Eukaryota</taxon>
        <taxon>Fungi</taxon>
        <taxon>Dikarya</taxon>
        <taxon>Basidiomycota</taxon>
        <taxon>Agaricomycotina</taxon>
        <taxon>Agaricomycetes</taxon>
        <taxon>Agaricomycetidae</taxon>
        <taxon>Agaricales</taxon>
        <taxon>Tricholomatineae</taxon>
        <taxon>Lyophyllaceae</taxon>
        <taxon>Hypsizygus</taxon>
    </lineage>
</organism>
<dbReference type="GO" id="GO:0020037">
    <property type="term" value="F:heme binding"/>
    <property type="evidence" value="ECO:0007669"/>
    <property type="project" value="InterPro"/>
</dbReference>
<dbReference type="PROSITE" id="PS00086">
    <property type="entry name" value="CYTOCHROME_P450"/>
    <property type="match status" value="1"/>
</dbReference>
<keyword evidence="11" id="KW-0732">Signal</keyword>
<evidence type="ECO:0000256" key="7">
    <source>
        <dbReference type="ARBA" id="ARBA00023004"/>
    </source>
</evidence>
<keyword evidence="6 10" id="KW-0560">Oxidoreductase</keyword>
<dbReference type="SUPFAM" id="SSF48264">
    <property type="entry name" value="Cytochrome P450"/>
    <property type="match status" value="1"/>
</dbReference>
<comment type="caution">
    <text evidence="12">The sequence shown here is derived from an EMBL/GenBank/DDBJ whole genome shotgun (WGS) entry which is preliminary data.</text>
</comment>
<dbReference type="InterPro" id="IPR001128">
    <property type="entry name" value="Cyt_P450"/>
</dbReference>
<dbReference type="AlphaFoldDB" id="A0A369J9W9"/>
<sequence length="500" mass="55858">MALPLLFLAFFLLASALIYTRISKRHPPLPPGPPADPIIGHARLIPTSGQDMFFYELGKKYGEIVHLQVLGRSIVVLNSFQAAVDLLDKRSANYSDRPKLPIFEMMGFLHSLAFMRYGKDFRMHRRMVQQSFGKGISKAYRPIQAREARLLAQKLLSSPDNRDELLLRFSTAIIIEIAFGHQITADNDPYLKAADDVCFAAANSGPPGGTFVDLFPILRYFPSWFPGAYYAGFARYSRPIIRRIHDMPLADVTEQMAKGTAKPSFLVSQLEHLQREDPGNTVGIDHATGAAAVLYVAGAETTSSTLSFFFLAMALHPECQLKAQREIDAVTGGSRLPEFNDRDDLPFLECLLQETLRWHHAVPIGMPHRSMEDDIYNGMFIPGGSIMIANTRGMTLDEKVYKDPLKFDPERFLPQPLGRGEPNPNAAFGFGRRVCPGRYLAVDSLWIAMASILSTMSILKPRGEDGKEIAPEIGFISGITCHPSPFRCRLQPRMDLAKHY</sequence>
<name>A0A369J9W9_HYPMA</name>
<dbReference type="InterPro" id="IPR002401">
    <property type="entry name" value="Cyt_P450_E_grp-I"/>
</dbReference>
<accession>A0A369J9W9</accession>
<evidence type="ECO:0000313" key="12">
    <source>
        <dbReference type="EMBL" id="RDB18010.1"/>
    </source>
</evidence>
<dbReference type="OrthoDB" id="2789670at2759"/>
<evidence type="ECO:0000256" key="11">
    <source>
        <dbReference type="SAM" id="SignalP"/>
    </source>
</evidence>
<dbReference type="Proteomes" id="UP000076154">
    <property type="component" value="Unassembled WGS sequence"/>
</dbReference>
<dbReference type="Gene3D" id="1.10.630.10">
    <property type="entry name" value="Cytochrome P450"/>
    <property type="match status" value="1"/>
</dbReference>
<dbReference type="InterPro" id="IPR050364">
    <property type="entry name" value="Cytochrome_P450_fung"/>
</dbReference>
<evidence type="ECO:0000256" key="9">
    <source>
        <dbReference type="PIRSR" id="PIRSR602401-1"/>
    </source>
</evidence>
<evidence type="ECO:0000256" key="3">
    <source>
        <dbReference type="ARBA" id="ARBA00010617"/>
    </source>
</evidence>
<evidence type="ECO:0000256" key="5">
    <source>
        <dbReference type="ARBA" id="ARBA00022723"/>
    </source>
</evidence>
<feature type="chain" id="PRO_5016777768" description="O-methylsterigmatocystin oxidoreductase" evidence="11">
    <location>
        <begin position="17"/>
        <end position="500"/>
    </location>
</feature>
<evidence type="ECO:0000256" key="4">
    <source>
        <dbReference type="ARBA" id="ARBA00022617"/>
    </source>
</evidence>
<dbReference type="PRINTS" id="PR00463">
    <property type="entry name" value="EP450I"/>
</dbReference>
<dbReference type="STRING" id="39966.A0A369J9W9"/>
<keyword evidence="5 9" id="KW-0479">Metal-binding</keyword>
<comment type="pathway">
    <text evidence="2">Secondary metabolite biosynthesis.</text>
</comment>
<gene>
    <name evidence="12" type="ORF">Hypma_000693</name>
</gene>
<dbReference type="PRINTS" id="PR00385">
    <property type="entry name" value="P450"/>
</dbReference>
<evidence type="ECO:0000313" key="13">
    <source>
        <dbReference type="Proteomes" id="UP000076154"/>
    </source>
</evidence>
<keyword evidence="4 9" id="KW-0349">Heme</keyword>
<keyword evidence="13" id="KW-1185">Reference proteome</keyword>
<dbReference type="PANTHER" id="PTHR46300:SF5">
    <property type="entry name" value="CYTOCHROME P450"/>
    <property type="match status" value="1"/>
</dbReference>
<dbReference type="InterPro" id="IPR036396">
    <property type="entry name" value="Cyt_P450_sf"/>
</dbReference>
<evidence type="ECO:0000256" key="10">
    <source>
        <dbReference type="RuleBase" id="RU000461"/>
    </source>
</evidence>
<evidence type="ECO:0000256" key="1">
    <source>
        <dbReference type="ARBA" id="ARBA00001971"/>
    </source>
</evidence>
<dbReference type="CDD" id="cd11065">
    <property type="entry name" value="CYP64-like"/>
    <property type="match status" value="1"/>
</dbReference>
<proteinExistence type="inferred from homology"/>
<evidence type="ECO:0000256" key="6">
    <source>
        <dbReference type="ARBA" id="ARBA00023002"/>
    </source>
</evidence>
<comment type="similarity">
    <text evidence="3 10">Belongs to the cytochrome P450 family.</text>
</comment>
<evidence type="ECO:0000256" key="2">
    <source>
        <dbReference type="ARBA" id="ARBA00005179"/>
    </source>
</evidence>
<dbReference type="Pfam" id="PF00067">
    <property type="entry name" value="p450"/>
    <property type="match status" value="1"/>
</dbReference>
<keyword evidence="7 9" id="KW-0408">Iron</keyword>
<dbReference type="InParanoid" id="A0A369J9W9"/>
<dbReference type="GO" id="GO:0016705">
    <property type="term" value="F:oxidoreductase activity, acting on paired donors, with incorporation or reduction of molecular oxygen"/>
    <property type="evidence" value="ECO:0007669"/>
    <property type="project" value="InterPro"/>
</dbReference>
<comment type="cofactor">
    <cofactor evidence="1 9">
        <name>heme</name>
        <dbReference type="ChEBI" id="CHEBI:30413"/>
    </cofactor>
</comment>
<dbReference type="EMBL" id="LUEZ02000107">
    <property type="protein sequence ID" value="RDB18010.1"/>
    <property type="molecule type" value="Genomic_DNA"/>
</dbReference>
<dbReference type="InterPro" id="IPR017972">
    <property type="entry name" value="Cyt_P450_CS"/>
</dbReference>
<dbReference type="GO" id="GO:0005506">
    <property type="term" value="F:iron ion binding"/>
    <property type="evidence" value="ECO:0007669"/>
    <property type="project" value="InterPro"/>
</dbReference>